<organism evidence="1">
    <name type="scientific">Arundo donax</name>
    <name type="common">Giant reed</name>
    <name type="synonym">Donax arundinaceus</name>
    <dbReference type="NCBI Taxonomy" id="35708"/>
    <lineage>
        <taxon>Eukaryota</taxon>
        <taxon>Viridiplantae</taxon>
        <taxon>Streptophyta</taxon>
        <taxon>Embryophyta</taxon>
        <taxon>Tracheophyta</taxon>
        <taxon>Spermatophyta</taxon>
        <taxon>Magnoliopsida</taxon>
        <taxon>Liliopsida</taxon>
        <taxon>Poales</taxon>
        <taxon>Poaceae</taxon>
        <taxon>PACMAD clade</taxon>
        <taxon>Arundinoideae</taxon>
        <taxon>Arundineae</taxon>
        <taxon>Arundo</taxon>
    </lineage>
</organism>
<reference evidence="1" key="2">
    <citation type="journal article" date="2015" name="Data Brief">
        <title>Shoot transcriptome of the giant reed, Arundo donax.</title>
        <authorList>
            <person name="Barrero R.A."/>
            <person name="Guerrero F.D."/>
            <person name="Moolhuijzen P."/>
            <person name="Goolsby J.A."/>
            <person name="Tidwell J."/>
            <person name="Bellgard S.E."/>
            <person name="Bellgard M.I."/>
        </authorList>
    </citation>
    <scope>NUCLEOTIDE SEQUENCE</scope>
    <source>
        <tissue evidence="1">Shoot tissue taken approximately 20 cm above the soil surface</tissue>
    </source>
</reference>
<accession>A0A0A9F3X2</accession>
<name>A0A0A9F3X2_ARUDO</name>
<evidence type="ECO:0000313" key="1">
    <source>
        <dbReference type="EMBL" id="JAE07705.1"/>
    </source>
</evidence>
<dbReference type="AlphaFoldDB" id="A0A0A9F3X2"/>
<dbReference type="EMBL" id="GBRH01190191">
    <property type="protein sequence ID" value="JAE07705.1"/>
    <property type="molecule type" value="Transcribed_RNA"/>
</dbReference>
<proteinExistence type="predicted"/>
<protein>
    <submittedName>
        <fullName evidence="1">Uncharacterized protein</fullName>
    </submittedName>
</protein>
<reference evidence="1" key="1">
    <citation type="submission" date="2014-09" db="EMBL/GenBank/DDBJ databases">
        <authorList>
            <person name="Magalhaes I.L.F."/>
            <person name="Oliveira U."/>
            <person name="Santos F.R."/>
            <person name="Vidigal T.H.D.A."/>
            <person name="Brescovit A.D."/>
            <person name="Santos A.J."/>
        </authorList>
    </citation>
    <scope>NUCLEOTIDE SEQUENCE</scope>
    <source>
        <tissue evidence="1">Shoot tissue taken approximately 20 cm above the soil surface</tissue>
    </source>
</reference>
<sequence>MVYFPQASTKSNKPVSFIGLLEKQCHMRTN</sequence>